<name>A0AAD7BSR1_MYCRO</name>
<feature type="region of interest" description="Disordered" evidence="1">
    <location>
        <begin position="1"/>
        <end position="68"/>
    </location>
</feature>
<gene>
    <name evidence="2" type="ORF">B0H17DRAFT_543409</name>
</gene>
<sequence length="238" mass="25841">MSPRPLLLPHPLWEPHSPTSALGRTPRTPFGQKKSVARPRPRAPFVPSAYSTTRHPGWPHPASAASKSRDACENPIGELPGTFGTPYGPQVHHPNIFRFFLHHLMVPAGILSHSPTRACPSFPTTILQCRYQFAMVSIIAHAPHRRLPPLSRLRRPPSRLPIPSLPVCPRIRGGRCNRLLHPTSPTRARTPIATPRFASIKQGPWCTQRARVAPAYAGCVAAVAILAGSGRCSGGAVA</sequence>
<dbReference type="Proteomes" id="UP001221757">
    <property type="component" value="Unassembled WGS sequence"/>
</dbReference>
<organism evidence="2 3">
    <name type="scientific">Mycena rosella</name>
    <name type="common">Pink bonnet</name>
    <name type="synonym">Agaricus rosellus</name>
    <dbReference type="NCBI Taxonomy" id="1033263"/>
    <lineage>
        <taxon>Eukaryota</taxon>
        <taxon>Fungi</taxon>
        <taxon>Dikarya</taxon>
        <taxon>Basidiomycota</taxon>
        <taxon>Agaricomycotina</taxon>
        <taxon>Agaricomycetes</taxon>
        <taxon>Agaricomycetidae</taxon>
        <taxon>Agaricales</taxon>
        <taxon>Marasmiineae</taxon>
        <taxon>Mycenaceae</taxon>
        <taxon>Mycena</taxon>
    </lineage>
</organism>
<reference evidence="2" key="1">
    <citation type="submission" date="2023-03" db="EMBL/GenBank/DDBJ databases">
        <title>Massive genome expansion in bonnet fungi (Mycena s.s.) driven by repeated elements and novel gene families across ecological guilds.</title>
        <authorList>
            <consortium name="Lawrence Berkeley National Laboratory"/>
            <person name="Harder C.B."/>
            <person name="Miyauchi S."/>
            <person name="Viragh M."/>
            <person name="Kuo A."/>
            <person name="Thoen E."/>
            <person name="Andreopoulos B."/>
            <person name="Lu D."/>
            <person name="Skrede I."/>
            <person name="Drula E."/>
            <person name="Henrissat B."/>
            <person name="Morin E."/>
            <person name="Kohler A."/>
            <person name="Barry K."/>
            <person name="LaButti K."/>
            <person name="Morin E."/>
            <person name="Salamov A."/>
            <person name="Lipzen A."/>
            <person name="Mereny Z."/>
            <person name="Hegedus B."/>
            <person name="Baldrian P."/>
            <person name="Stursova M."/>
            <person name="Weitz H."/>
            <person name="Taylor A."/>
            <person name="Grigoriev I.V."/>
            <person name="Nagy L.G."/>
            <person name="Martin F."/>
            <person name="Kauserud H."/>
        </authorList>
    </citation>
    <scope>NUCLEOTIDE SEQUENCE</scope>
    <source>
        <strain evidence="2">CBHHK067</strain>
    </source>
</reference>
<accession>A0AAD7BSR1</accession>
<evidence type="ECO:0000313" key="3">
    <source>
        <dbReference type="Proteomes" id="UP001221757"/>
    </source>
</evidence>
<evidence type="ECO:0000313" key="2">
    <source>
        <dbReference type="EMBL" id="KAJ7629865.1"/>
    </source>
</evidence>
<dbReference type="EMBL" id="JARKIE010000528">
    <property type="protein sequence ID" value="KAJ7629865.1"/>
    <property type="molecule type" value="Genomic_DNA"/>
</dbReference>
<feature type="compositionally biased region" description="Low complexity" evidence="1">
    <location>
        <begin position="1"/>
        <end position="18"/>
    </location>
</feature>
<protein>
    <submittedName>
        <fullName evidence="2">Uncharacterized protein</fullName>
    </submittedName>
</protein>
<keyword evidence="3" id="KW-1185">Reference proteome</keyword>
<dbReference type="AlphaFoldDB" id="A0AAD7BSR1"/>
<evidence type="ECO:0000256" key="1">
    <source>
        <dbReference type="SAM" id="MobiDB-lite"/>
    </source>
</evidence>
<proteinExistence type="predicted"/>
<comment type="caution">
    <text evidence="2">The sequence shown here is derived from an EMBL/GenBank/DDBJ whole genome shotgun (WGS) entry which is preliminary data.</text>
</comment>